<proteinExistence type="predicted"/>
<dbReference type="WBParaSite" id="TTAC_0000049201-mRNA-1">
    <property type="protein sequence ID" value="TTAC_0000049201-mRNA-1"/>
    <property type="gene ID" value="TTAC_0000049201"/>
</dbReference>
<accession>A0A0R3WIQ3</accession>
<keyword evidence="2" id="KW-1185">Reference proteome</keyword>
<evidence type="ECO:0000313" key="1">
    <source>
        <dbReference type="EMBL" id="VDM16525.1"/>
    </source>
</evidence>
<dbReference type="OrthoDB" id="6267112at2759"/>
<gene>
    <name evidence="1" type="ORF">TTAC_LOCUS493</name>
</gene>
<evidence type="ECO:0000313" key="2">
    <source>
        <dbReference type="Proteomes" id="UP000274429"/>
    </source>
</evidence>
<dbReference type="Proteomes" id="UP000274429">
    <property type="component" value="Unassembled WGS sequence"/>
</dbReference>
<name>A0A0R3WIQ3_HYDTA</name>
<evidence type="ECO:0000313" key="3">
    <source>
        <dbReference type="WBParaSite" id="TTAC_0000049201-mRNA-1"/>
    </source>
</evidence>
<reference evidence="3" key="1">
    <citation type="submission" date="2017-02" db="UniProtKB">
        <authorList>
            <consortium name="WormBaseParasite"/>
        </authorList>
    </citation>
    <scope>IDENTIFICATION</scope>
</reference>
<sequence length="456" mass="51108">MVIVKPSVPGCCNIIRRTTATGTQRLVSSMTRAHLHASLWQCDCIRVRTRLLHFSSSPPCECVYVLGCLQARTLARSSRHQVLLLRGMERDRVASRPPTPGTGQLYFASGYIFALASQKGAICLPLSYLSQRRVYSLTALLWCVESFTLVISCCEAMFILRLAIEAFHLVETELSNDLPSREEKKYSNSSSFPSLALPHYVDPIIFHFGRKRPSDSGAFDARQHLFSPKRLCFDASLQIPASTLLHSVILGCDDPSTESRKRNRLCSYPTTLKRSQTTRKRIPLNGNFHNTNQGALPMSTLTYQWLVTAFWGQMLAARAWTPPKEEPLDLSCKQPKSQFVNSNVFSSIRRLVEPLEPTPTDLDAEIRRTAVEVSPRNLPLERSCLLPTFETLVNSARLFNDLRSCCLGAVDQISEPKNLCCDALNNECLAAVIDFLKSKEEERLDDLSAQPDGHVT</sequence>
<dbReference type="EMBL" id="UYWX01000044">
    <property type="protein sequence ID" value="VDM16525.1"/>
    <property type="molecule type" value="Genomic_DNA"/>
</dbReference>
<reference evidence="1 2" key="2">
    <citation type="submission" date="2018-11" db="EMBL/GenBank/DDBJ databases">
        <authorList>
            <consortium name="Pathogen Informatics"/>
        </authorList>
    </citation>
    <scope>NUCLEOTIDE SEQUENCE [LARGE SCALE GENOMIC DNA]</scope>
</reference>
<protein>
    <submittedName>
        <fullName evidence="3">SPARK domain-containing protein</fullName>
    </submittedName>
</protein>
<organism evidence="3">
    <name type="scientific">Hydatigena taeniaeformis</name>
    <name type="common">Feline tapeworm</name>
    <name type="synonym">Taenia taeniaeformis</name>
    <dbReference type="NCBI Taxonomy" id="6205"/>
    <lineage>
        <taxon>Eukaryota</taxon>
        <taxon>Metazoa</taxon>
        <taxon>Spiralia</taxon>
        <taxon>Lophotrochozoa</taxon>
        <taxon>Platyhelminthes</taxon>
        <taxon>Cestoda</taxon>
        <taxon>Eucestoda</taxon>
        <taxon>Cyclophyllidea</taxon>
        <taxon>Taeniidae</taxon>
        <taxon>Hydatigera</taxon>
    </lineage>
</organism>
<dbReference type="AlphaFoldDB" id="A0A0R3WIQ3"/>